<dbReference type="GO" id="GO:0005777">
    <property type="term" value="C:peroxisome"/>
    <property type="evidence" value="ECO:0007669"/>
    <property type="project" value="UniProtKB-SubCell"/>
</dbReference>
<evidence type="ECO:0000256" key="1">
    <source>
        <dbReference type="ARBA" id="ARBA00004275"/>
    </source>
</evidence>
<dbReference type="Proteomes" id="UP000000689">
    <property type="component" value="Chromosome 3"/>
</dbReference>
<evidence type="ECO:0000259" key="6">
    <source>
        <dbReference type="Pfam" id="PF25098"/>
    </source>
</evidence>
<reference evidence="7 8" key="1">
    <citation type="journal article" date="2011" name="Proc. Natl. Acad. Sci. U.S.A.">
        <title>Evolutionary erosion of yeast sex chromosomes by mating-type switching accidents.</title>
        <authorList>
            <person name="Gordon J.L."/>
            <person name="Armisen D."/>
            <person name="Proux-Wera E."/>
            <person name="Oheigeartaigh S.S."/>
            <person name="Byrne K.P."/>
            <person name="Wolfe K.H."/>
        </authorList>
    </citation>
    <scope>NUCLEOTIDE SEQUENCE [LARGE SCALE GENOMIC DNA]</scope>
    <source>
        <strain evidence="8">ATCC 10597 / BCRC 20456 / CBS 421 / NBRC 0211 / NRRL Y-12639</strain>
    </source>
</reference>
<dbReference type="KEGG" id="ndi:NDAI_0C03270"/>
<organism evidence="7 8">
    <name type="scientific">Naumovozyma dairenensis (strain ATCC 10597 / BCRC 20456 / CBS 421 / NBRC 0211 / NRRL Y-12639)</name>
    <name type="common">Saccharomyces dairenensis</name>
    <dbReference type="NCBI Taxonomy" id="1071378"/>
    <lineage>
        <taxon>Eukaryota</taxon>
        <taxon>Fungi</taxon>
        <taxon>Dikarya</taxon>
        <taxon>Ascomycota</taxon>
        <taxon>Saccharomycotina</taxon>
        <taxon>Saccharomycetes</taxon>
        <taxon>Saccharomycetales</taxon>
        <taxon>Saccharomycetaceae</taxon>
        <taxon>Naumovozyma</taxon>
    </lineage>
</organism>
<sequence>MSSSACQTNLVSKFISKHDNNLQNSVSPLSPSYTGRSKVPKFNDNVADKKLNSFLLNSNTNNFIRNGFPEQLPHHTKPSYFHELHDSQESKGRCLDDAPEWISEFSNLELRKKDEQNSGRFIPSKEDTPISHIDIPNLQGNIGNNIIRLNHGSFPLNHTFPFKNYSLSTYEVQKYRSYNENENEAPEFLNEQFNIIEEEEQKEDSMNTGFPNKNISTEQEEFKNIAKDIYDFVENKENKNVSDKIRGSKFMSMISLVNDGDVTINVQERELFSLKDGDTLGNKFQHIDSDRLN</sequence>
<dbReference type="AlphaFoldDB" id="G0W876"/>
<evidence type="ECO:0000313" key="8">
    <source>
        <dbReference type="Proteomes" id="UP000000689"/>
    </source>
</evidence>
<gene>
    <name evidence="7" type="primary">NDAI0C03270</name>
    <name evidence="7" type="ordered locus">NDAI_0C03270</name>
</gene>
<feature type="domain" description="PEX18/PEX21 C-terminal" evidence="6">
    <location>
        <begin position="217"/>
        <end position="277"/>
    </location>
</feature>
<dbReference type="RefSeq" id="XP_003669230.1">
    <property type="nucleotide sequence ID" value="XM_003669182.1"/>
</dbReference>
<protein>
    <recommendedName>
        <fullName evidence="6">PEX18/PEX21 C-terminal domain-containing protein</fullName>
    </recommendedName>
</protein>
<evidence type="ECO:0000256" key="2">
    <source>
        <dbReference type="ARBA" id="ARBA00004496"/>
    </source>
</evidence>
<keyword evidence="5" id="KW-0576">Peroxisome</keyword>
<comment type="subcellular location">
    <subcellularLocation>
        <location evidence="2">Cytoplasm</location>
    </subcellularLocation>
    <subcellularLocation>
        <location evidence="1">Peroxisome</location>
    </subcellularLocation>
</comment>
<keyword evidence="4" id="KW-0832">Ubl conjugation</keyword>
<evidence type="ECO:0000256" key="3">
    <source>
        <dbReference type="ARBA" id="ARBA00022490"/>
    </source>
</evidence>
<dbReference type="Gene3D" id="6.10.280.230">
    <property type="match status" value="1"/>
</dbReference>
<evidence type="ECO:0000256" key="4">
    <source>
        <dbReference type="ARBA" id="ARBA00022843"/>
    </source>
</evidence>
<dbReference type="Pfam" id="PF25098">
    <property type="entry name" value="PEX18_PEX21_C"/>
    <property type="match status" value="1"/>
</dbReference>
<dbReference type="HOGENOM" id="CLU_984200_0_0_1"/>
<evidence type="ECO:0000313" key="7">
    <source>
        <dbReference type="EMBL" id="CCD23987.1"/>
    </source>
</evidence>
<proteinExistence type="predicted"/>
<keyword evidence="8" id="KW-1185">Reference proteome</keyword>
<dbReference type="eggNOG" id="ENOG502SYAC">
    <property type="taxonomic scope" value="Eukaryota"/>
</dbReference>
<dbReference type="EMBL" id="HE580269">
    <property type="protein sequence ID" value="CCD23987.1"/>
    <property type="molecule type" value="Genomic_DNA"/>
</dbReference>
<dbReference type="InterPro" id="IPR056940">
    <property type="entry name" value="PEX18_PEX21_C"/>
</dbReference>
<name>G0W876_NAUDC</name>
<keyword evidence="3" id="KW-0963">Cytoplasm</keyword>
<accession>G0W876</accession>
<evidence type="ECO:0000256" key="5">
    <source>
        <dbReference type="ARBA" id="ARBA00023140"/>
    </source>
</evidence>
<dbReference type="GeneID" id="11496362"/>